<reference evidence="2" key="1">
    <citation type="submission" date="2022-11" db="UniProtKB">
        <authorList>
            <consortium name="WormBaseParasite"/>
        </authorList>
    </citation>
    <scope>IDENTIFICATION</scope>
</reference>
<organism evidence="1 2">
    <name type="scientific">Parascaris univalens</name>
    <name type="common">Nematode worm</name>
    <dbReference type="NCBI Taxonomy" id="6257"/>
    <lineage>
        <taxon>Eukaryota</taxon>
        <taxon>Metazoa</taxon>
        <taxon>Ecdysozoa</taxon>
        <taxon>Nematoda</taxon>
        <taxon>Chromadorea</taxon>
        <taxon>Rhabditida</taxon>
        <taxon>Spirurina</taxon>
        <taxon>Ascaridomorpha</taxon>
        <taxon>Ascaridoidea</taxon>
        <taxon>Ascarididae</taxon>
        <taxon>Parascaris</taxon>
    </lineage>
</organism>
<evidence type="ECO:0000313" key="1">
    <source>
        <dbReference type="Proteomes" id="UP000887569"/>
    </source>
</evidence>
<sequence length="48" mass="5663">MRVKKRVLCGHIRCVSLTCYRHCIVYRIGMLNPTTNDGRIMLKHDCQE</sequence>
<proteinExistence type="predicted"/>
<dbReference type="WBParaSite" id="PgB21_g020_t08">
    <property type="protein sequence ID" value="PgB21_g020_t08"/>
    <property type="gene ID" value="PgB21_g020"/>
</dbReference>
<accession>A0A914ZUF5</accession>
<protein>
    <submittedName>
        <fullName evidence="2">Uncharacterized protein</fullName>
    </submittedName>
</protein>
<name>A0A914ZUF5_PARUN</name>
<dbReference type="Proteomes" id="UP000887569">
    <property type="component" value="Unplaced"/>
</dbReference>
<dbReference type="AlphaFoldDB" id="A0A914ZUF5"/>
<keyword evidence="1" id="KW-1185">Reference proteome</keyword>
<evidence type="ECO:0000313" key="2">
    <source>
        <dbReference type="WBParaSite" id="PgB21_g020_t08"/>
    </source>
</evidence>